<dbReference type="EMBL" id="KV427624">
    <property type="protein sequence ID" value="KZT06574.1"/>
    <property type="molecule type" value="Genomic_DNA"/>
</dbReference>
<dbReference type="RefSeq" id="XP_040764314.1">
    <property type="nucleotide sequence ID" value="XM_040904403.1"/>
</dbReference>
<accession>A0A165EA71</accession>
<evidence type="ECO:0000259" key="1">
    <source>
        <dbReference type="Pfam" id="PF20209"/>
    </source>
</evidence>
<evidence type="ECO:0000313" key="2">
    <source>
        <dbReference type="EMBL" id="KZT06574.1"/>
    </source>
</evidence>
<evidence type="ECO:0000313" key="3">
    <source>
        <dbReference type="Proteomes" id="UP000076871"/>
    </source>
</evidence>
<dbReference type="InParanoid" id="A0A165EA71"/>
<dbReference type="AlphaFoldDB" id="A0A165EA71"/>
<dbReference type="InterPro" id="IPR046700">
    <property type="entry name" value="DUF6570"/>
</dbReference>
<sequence length="91" mass="10228">MASVIIRKEQKSATDLITELKGLVILPNCDQVCMECLQDLERGLLPTDSLANGLWIGEIPPELQDLTWCEKMLVSRVKHNYCIIQVKVSGM</sequence>
<dbReference type="Proteomes" id="UP000076871">
    <property type="component" value="Unassembled WGS sequence"/>
</dbReference>
<feature type="domain" description="DUF6570" evidence="1">
    <location>
        <begin position="43"/>
        <end position="87"/>
    </location>
</feature>
<name>A0A165EA71_9APHY</name>
<organism evidence="2 3">
    <name type="scientific">Laetiporus sulphureus 93-53</name>
    <dbReference type="NCBI Taxonomy" id="1314785"/>
    <lineage>
        <taxon>Eukaryota</taxon>
        <taxon>Fungi</taxon>
        <taxon>Dikarya</taxon>
        <taxon>Basidiomycota</taxon>
        <taxon>Agaricomycotina</taxon>
        <taxon>Agaricomycetes</taxon>
        <taxon>Polyporales</taxon>
        <taxon>Laetiporus</taxon>
    </lineage>
</organism>
<protein>
    <recommendedName>
        <fullName evidence="1">DUF6570 domain-containing protein</fullName>
    </recommendedName>
</protein>
<dbReference type="GeneID" id="63821433"/>
<dbReference type="Pfam" id="PF20209">
    <property type="entry name" value="DUF6570"/>
    <property type="match status" value="1"/>
</dbReference>
<gene>
    <name evidence="2" type="ORF">LAESUDRAFT_653207</name>
</gene>
<proteinExistence type="predicted"/>
<reference evidence="2 3" key="1">
    <citation type="journal article" date="2016" name="Mol. Biol. Evol.">
        <title>Comparative Genomics of Early-Diverging Mushroom-Forming Fungi Provides Insights into the Origins of Lignocellulose Decay Capabilities.</title>
        <authorList>
            <person name="Nagy L.G."/>
            <person name="Riley R."/>
            <person name="Tritt A."/>
            <person name="Adam C."/>
            <person name="Daum C."/>
            <person name="Floudas D."/>
            <person name="Sun H."/>
            <person name="Yadav J.S."/>
            <person name="Pangilinan J."/>
            <person name="Larsson K.H."/>
            <person name="Matsuura K."/>
            <person name="Barry K."/>
            <person name="Labutti K."/>
            <person name="Kuo R."/>
            <person name="Ohm R.A."/>
            <person name="Bhattacharya S.S."/>
            <person name="Shirouzu T."/>
            <person name="Yoshinaga Y."/>
            <person name="Martin F.M."/>
            <person name="Grigoriev I.V."/>
            <person name="Hibbett D.S."/>
        </authorList>
    </citation>
    <scope>NUCLEOTIDE SEQUENCE [LARGE SCALE GENOMIC DNA]</scope>
    <source>
        <strain evidence="2 3">93-53</strain>
    </source>
</reference>
<dbReference type="STRING" id="1314785.A0A165EA71"/>
<keyword evidence="3" id="KW-1185">Reference proteome</keyword>
<dbReference type="OrthoDB" id="3221862at2759"/>